<protein>
    <recommendedName>
        <fullName evidence="10">CRISPR-associated endonuclease Cas1</fullName>
        <ecNumber evidence="10">3.1.-.-</ecNumber>
    </recommendedName>
</protein>
<dbReference type="InterPro" id="IPR042206">
    <property type="entry name" value="CRISPR-assoc_Cas1_C"/>
</dbReference>
<evidence type="ECO:0000256" key="4">
    <source>
        <dbReference type="ARBA" id="ARBA00022801"/>
    </source>
</evidence>
<evidence type="ECO:0000256" key="1">
    <source>
        <dbReference type="ARBA" id="ARBA00022722"/>
    </source>
</evidence>
<proteinExistence type="inferred from homology"/>
<evidence type="ECO:0000256" key="10">
    <source>
        <dbReference type="HAMAP-Rule" id="MF_01470"/>
    </source>
</evidence>
<dbReference type="GO" id="GO:0046872">
    <property type="term" value="F:metal ion binding"/>
    <property type="evidence" value="ECO:0007669"/>
    <property type="project" value="UniProtKB-UniRule"/>
</dbReference>
<dbReference type="GO" id="GO:0004519">
    <property type="term" value="F:endonuclease activity"/>
    <property type="evidence" value="ECO:0007669"/>
    <property type="project" value="UniProtKB-UniRule"/>
</dbReference>
<evidence type="ECO:0000256" key="3">
    <source>
        <dbReference type="ARBA" id="ARBA00022759"/>
    </source>
</evidence>
<sequence>MQLHISTYGTYLHVKDAMFDVRRKGEDGKVITATYSAEKVTHILLATGTSLSTDAVRLAMRHNVDIVFIEQQGDPIGRVWHAKLGSTTKIRKRQLEASLGPEGLRWVRAWLLAKLDNQTGLIRSLKKHRPQHADYLDDKLTRMEALALSISTLASADGPTARVADVADTLRGLEGTAGRLYFETLSYVLPKEYQFNGRSSRPAQDAFNAFLNYGYGMLYGKVEKTLMMAGLDPYVGFLHRDDYNQLSMVYDFIEPYRGWTDEVVFRLFTAKKVNKSHVSEVSGSRSAVSTVAASTGAASTGGLSLNAEGKALLVNAFNEAMDNDPIRYRGRNLVRSHCMQLDAHQFANELIGKTGGLPDLVKL</sequence>
<dbReference type="PANTHER" id="PTHR34353">
    <property type="entry name" value="CRISPR-ASSOCIATED ENDONUCLEASE CAS1 1"/>
    <property type="match status" value="1"/>
</dbReference>
<evidence type="ECO:0000313" key="11">
    <source>
        <dbReference type="EMBL" id="SOD88404.1"/>
    </source>
</evidence>
<dbReference type="EC" id="3.1.-.-" evidence="10"/>
<dbReference type="InterPro" id="IPR002729">
    <property type="entry name" value="CRISPR-assoc_Cas1"/>
</dbReference>
<feature type="binding site" evidence="10">
    <location>
        <position position="254"/>
    </location>
    <ligand>
        <name>Mn(2+)</name>
        <dbReference type="ChEBI" id="CHEBI:29035"/>
    </ligand>
</feature>
<feature type="binding site" evidence="10">
    <location>
        <position position="174"/>
    </location>
    <ligand>
        <name>Mn(2+)</name>
        <dbReference type="ChEBI" id="CHEBI:29035"/>
    </ligand>
</feature>
<reference evidence="12" key="1">
    <citation type="submission" date="2017-09" db="EMBL/GenBank/DDBJ databases">
        <authorList>
            <person name="Varghese N."/>
            <person name="Submissions S."/>
        </authorList>
    </citation>
    <scope>NUCLEOTIDE SEQUENCE [LARGE SCALE GENOMIC DNA]</scope>
    <source>
        <strain evidence="12">DSM 29961</strain>
    </source>
</reference>
<keyword evidence="7 10" id="KW-0238">DNA-binding</keyword>
<dbReference type="GO" id="GO:0043571">
    <property type="term" value="P:maintenance of CRISPR repeat elements"/>
    <property type="evidence" value="ECO:0007669"/>
    <property type="project" value="UniProtKB-UniRule"/>
</dbReference>
<evidence type="ECO:0000256" key="8">
    <source>
        <dbReference type="ARBA" id="ARBA00023211"/>
    </source>
</evidence>
<gene>
    <name evidence="10" type="primary">cas1</name>
    <name evidence="11" type="ORF">SAMN06269250_2651</name>
</gene>
<keyword evidence="1 10" id="KW-0540">Nuclease</keyword>
<dbReference type="Proteomes" id="UP000219452">
    <property type="component" value="Unassembled WGS sequence"/>
</dbReference>
<dbReference type="NCBIfam" id="TIGR00287">
    <property type="entry name" value="cas1"/>
    <property type="match status" value="1"/>
</dbReference>
<dbReference type="RefSeq" id="WP_097126287.1">
    <property type="nucleotide sequence ID" value="NZ_OCNH01000002.1"/>
</dbReference>
<feature type="binding site" evidence="10">
    <location>
        <position position="239"/>
    </location>
    <ligand>
        <name>Mn(2+)</name>
        <dbReference type="ChEBI" id="CHEBI:29035"/>
    </ligand>
</feature>
<evidence type="ECO:0000256" key="7">
    <source>
        <dbReference type="ARBA" id="ARBA00023125"/>
    </source>
</evidence>
<dbReference type="OrthoDB" id="9803119at2"/>
<dbReference type="InterPro" id="IPR042211">
    <property type="entry name" value="CRISPR-assoc_Cas1_N"/>
</dbReference>
<dbReference type="EMBL" id="OCNH01000002">
    <property type="protein sequence ID" value="SOD88404.1"/>
    <property type="molecule type" value="Genomic_DNA"/>
</dbReference>
<dbReference type="PANTHER" id="PTHR34353:SF2">
    <property type="entry name" value="CRISPR-ASSOCIATED ENDONUCLEASE CAS1 1"/>
    <property type="match status" value="1"/>
</dbReference>
<dbReference type="CDD" id="cd09634">
    <property type="entry name" value="Cas1_I-II-III"/>
    <property type="match status" value="1"/>
</dbReference>
<dbReference type="Gene3D" id="3.100.10.20">
    <property type="entry name" value="CRISPR-associated endonuclease Cas1, N-terminal domain"/>
    <property type="match status" value="1"/>
</dbReference>
<evidence type="ECO:0000256" key="5">
    <source>
        <dbReference type="ARBA" id="ARBA00022842"/>
    </source>
</evidence>
<dbReference type="GO" id="GO:0016787">
    <property type="term" value="F:hydrolase activity"/>
    <property type="evidence" value="ECO:0007669"/>
    <property type="project" value="UniProtKB-KW"/>
</dbReference>
<dbReference type="HAMAP" id="MF_01470">
    <property type="entry name" value="Cas1"/>
    <property type="match status" value="1"/>
</dbReference>
<keyword evidence="3 10" id="KW-0255">Endonuclease</keyword>
<evidence type="ECO:0000256" key="2">
    <source>
        <dbReference type="ARBA" id="ARBA00022723"/>
    </source>
</evidence>
<dbReference type="GO" id="GO:0003677">
    <property type="term" value="F:DNA binding"/>
    <property type="evidence" value="ECO:0007669"/>
    <property type="project" value="UniProtKB-KW"/>
</dbReference>
<comment type="cofactor">
    <cofactor evidence="10">
        <name>Mg(2+)</name>
        <dbReference type="ChEBI" id="CHEBI:18420"/>
    </cofactor>
    <cofactor evidence="10">
        <name>Mn(2+)</name>
        <dbReference type="ChEBI" id="CHEBI:29035"/>
    </cofactor>
</comment>
<keyword evidence="8 10" id="KW-0464">Manganese</keyword>
<dbReference type="Pfam" id="PF01867">
    <property type="entry name" value="Cas_Cas1"/>
    <property type="match status" value="1"/>
</dbReference>
<evidence type="ECO:0000256" key="6">
    <source>
        <dbReference type="ARBA" id="ARBA00023118"/>
    </source>
</evidence>
<keyword evidence="5 10" id="KW-0460">Magnesium</keyword>
<keyword evidence="2 10" id="KW-0479">Metal-binding</keyword>
<comment type="similarity">
    <text evidence="10">Belongs to the CRISPR-associated endonuclease Cas1 family.</text>
</comment>
<evidence type="ECO:0000313" key="12">
    <source>
        <dbReference type="Proteomes" id="UP000219452"/>
    </source>
</evidence>
<dbReference type="GO" id="GO:0051607">
    <property type="term" value="P:defense response to virus"/>
    <property type="evidence" value="ECO:0007669"/>
    <property type="project" value="UniProtKB-UniRule"/>
</dbReference>
<name>A0A286G072_9BACT</name>
<comment type="subunit">
    <text evidence="9 10">Homodimer, forms a heterotetramer with a Cas2 homodimer.</text>
</comment>
<accession>A0A286G072</accession>
<organism evidence="11 12">
    <name type="scientific">Spirosoma fluviale</name>
    <dbReference type="NCBI Taxonomy" id="1597977"/>
    <lineage>
        <taxon>Bacteria</taxon>
        <taxon>Pseudomonadati</taxon>
        <taxon>Bacteroidota</taxon>
        <taxon>Cytophagia</taxon>
        <taxon>Cytophagales</taxon>
        <taxon>Cytophagaceae</taxon>
        <taxon>Spirosoma</taxon>
    </lineage>
</organism>
<dbReference type="AlphaFoldDB" id="A0A286G072"/>
<dbReference type="Gene3D" id="1.20.120.920">
    <property type="entry name" value="CRISPR-associated endonuclease Cas1, C-terminal domain"/>
    <property type="match status" value="1"/>
</dbReference>
<keyword evidence="6 10" id="KW-0051">Antiviral defense</keyword>
<keyword evidence="4 10" id="KW-0378">Hydrolase</keyword>
<keyword evidence="12" id="KW-1185">Reference proteome</keyword>
<evidence type="ECO:0000256" key="9">
    <source>
        <dbReference type="ARBA" id="ARBA00038592"/>
    </source>
</evidence>
<comment type="function">
    <text evidence="10">CRISPR (clustered regularly interspaced short palindromic repeat), is an adaptive immune system that provides protection against mobile genetic elements (viruses, transposable elements and conjugative plasmids). CRISPR clusters contain spacers, sequences complementary to antecedent mobile elements, and target invading nucleic acids. CRISPR clusters are transcribed and processed into CRISPR RNA (crRNA). Acts as a dsDNA endonuclease. Involved in the integration of spacer DNA into the CRISPR cassette.</text>
</comment>
<dbReference type="InterPro" id="IPR050646">
    <property type="entry name" value="Cas1"/>
</dbReference>